<dbReference type="AlphaFoldDB" id="A0A5C8CJA5"/>
<keyword evidence="2" id="KW-0808">Transferase</keyword>
<dbReference type="Pfam" id="PF04961">
    <property type="entry name" value="FTCD_C"/>
    <property type="match status" value="1"/>
</dbReference>
<gene>
    <name evidence="2" type="ORF">EPJ80_01710</name>
</gene>
<dbReference type="SUPFAM" id="SSF101262">
    <property type="entry name" value="Methenyltetrahydrofolate cyclohydrolase-like"/>
    <property type="match status" value="1"/>
</dbReference>
<dbReference type="Gene3D" id="1.20.120.680">
    <property type="entry name" value="Formiminotetrahydrofolate cyclodeaminase monomer, up-and-down helical bundle"/>
    <property type="match status" value="1"/>
</dbReference>
<evidence type="ECO:0000313" key="3">
    <source>
        <dbReference type="Proteomes" id="UP000325116"/>
    </source>
</evidence>
<dbReference type="GO" id="GO:0016740">
    <property type="term" value="F:transferase activity"/>
    <property type="evidence" value="ECO:0007669"/>
    <property type="project" value="UniProtKB-KW"/>
</dbReference>
<organism evidence="2 3">
    <name type="scientific">Brachyspira aalborgi</name>
    <dbReference type="NCBI Taxonomy" id="29522"/>
    <lineage>
        <taxon>Bacteria</taxon>
        <taxon>Pseudomonadati</taxon>
        <taxon>Spirochaetota</taxon>
        <taxon>Spirochaetia</taxon>
        <taxon>Brachyspirales</taxon>
        <taxon>Brachyspiraceae</taxon>
        <taxon>Brachyspira</taxon>
    </lineage>
</organism>
<protein>
    <submittedName>
        <fullName evidence="2">Formiminotransferase-cyclodeaminase</fullName>
    </submittedName>
</protein>
<proteinExistence type="predicted"/>
<dbReference type="EMBL" id="SAXT01000001">
    <property type="protein sequence ID" value="TXJ13484.1"/>
    <property type="molecule type" value="Genomic_DNA"/>
</dbReference>
<reference evidence="2 3" key="1">
    <citation type="journal article" date="1992" name="Lakartidningen">
        <title>[Penicillin V and not amoxicillin is the first choice preparation in acute otitis].</title>
        <authorList>
            <person name="Kamme C."/>
            <person name="Lundgren K."/>
            <person name="Prellner K."/>
        </authorList>
    </citation>
    <scope>NUCLEOTIDE SEQUENCE [LARGE SCALE GENOMIC DNA]</scope>
    <source>
        <strain evidence="2 3">W1</strain>
    </source>
</reference>
<name>A0A5C8CJA5_9SPIR</name>
<feature type="domain" description="Cyclodeaminase/cyclohydrolase" evidence="1">
    <location>
        <begin position="9"/>
        <end position="190"/>
    </location>
</feature>
<dbReference type="Proteomes" id="UP000325116">
    <property type="component" value="Unassembled WGS sequence"/>
</dbReference>
<sequence length="215" mass="24131">MNKLIDKKLSDYINEVDSSSSAPGGGSVMGVVGSLACALAGMVGHLTINKKVFKELSDNEKNDFNKAIENIKEIKIKLMEIVDKDADAFNIFMEAIKLPKNTEEEKLIRKDAISKASIKATESPFNTLKYCYELMPLFETIIKYGNVGVITDIASAYILVYGVSKGSVLNININIPLIDDNLFLTQLKKDSLHYIEKIEYYYKNIEKKLDIFTIK</sequence>
<evidence type="ECO:0000259" key="1">
    <source>
        <dbReference type="Pfam" id="PF04961"/>
    </source>
</evidence>
<dbReference type="RefSeq" id="WP_147757643.1">
    <property type="nucleotide sequence ID" value="NZ_SAXT01000001.1"/>
</dbReference>
<comment type="caution">
    <text evidence="2">The sequence shown here is derived from an EMBL/GenBank/DDBJ whole genome shotgun (WGS) entry which is preliminary data.</text>
</comment>
<dbReference type="InterPro" id="IPR007044">
    <property type="entry name" value="Cyclodeamin/CycHdrlase"/>
</dbReference>
<accession>A0A5C8CJA5</accession>
<dbReference type="InterPro" id="IPR036178">
    <property type="entry name" value="Formintransfe-cycloase-like_sf"/>
</dbReference>
<evidence type="ECO:0000313" key="2">
    <source>
        <dbReference type="EMBL" id="TXJ13484.1"/>
    </source>
</evidence>